<name>A0ABV6E050_9ACTN</name>
<organism evidence="2 3">
    <name type="scientific">Nocardioides zeicaulis</name>
    <dbReference type="NCBI Taxonomy" id="1776857"/>
    <lineage>
        <taxon>Bacteria</taxon>
        <taxon>Bacillati</taxon>
        <taxon>Actinomycetota</taxon>
        <taxon>Actinomycetes</taxon>
        <taxon>Propionibacteriales</taxon>
        <taxon>Nocardioidaceae</taxon>
        <taxon>Nocardioides</taxon>
    </lineage>
</organism>
<gene>
    <name evidence="2" type="ORF">ACFFJG_07680</name>
</gene>
<dbReference type="InterPro" id="IPR036388">
    <property type="entry name" value="WH-like_DNA-bd_sf"/>
</dbReference>
<dbReference type="PROSITE" id="PS50043">
    <property type="entry name" value="HTH_LUXR_2"/>
    <property type="match status" value="1"/>
</dbReference>
<protein>
    <submittedName>
        <fullName evidence="2">Helix-turn-helix domain-containing protein</fullName>
    </submittedName>
</protein>
<keyword evidence="3" id="KW-1185">Reference proteome</keyword>
<sequence length="326" mass="35887">MARGEDAWLAAAFGMTEQMEPLYRRILPGSGLTLAQVAASMALPVDDLLDQLAPLVALSVVAVEDGVLHVVDPATATSRALAQQAEKLLVASRELMRLADVLPALGEPRDERMPQEQVIDGDVSAMADVPATIAQWVRENRGDLSFLRPDQWRFPSESEMAVAVGNAIRSGRRVRAIYPARALTEAPEVLRTRAEIGEEIRVVPSVPTRLVVVGPRRAIVPEPLGVGAEHRVVVRQAAVVGMFQAYFDELWDRAGHVDARAGRLPPRDQRRMLLAELADGVKDEQIARNLDVSLRTVRRRVADLMDQLDVDTRFQLGVEAARRGWL</sequence>
<dbReference type="InterPro" id="IPR016032">
    <property type="entry name" value="Sig_transdc_resp-reg_C-effctor"/>
</dbReference>
<evidence type="ECO:0000313" key="3">
    <source>
        <dbReference type="Proteomes" id="UP001589698"/>
    </source>
</evidence>
<proteinExistence type="predicted"/>
<feature type="domain" description="HTH luxR-type" evidence="1">
    <location>
        <begin position="257"/>
        <end position="324"/>
    </location>
</feature>
<dbReference type="PANTHER" id="PTHR34293:SF1">
    <property type="entry name" value="HTH-TYPE TRANSCRIPTIONAL REGULATOR TRMBL2"/>
    <property type="match status" value="1"/>
</dbReference>
<accession>A0ABV6E050</accession>
<reference evidence="2 3" key="1">
    <citation type="submission" date="2024-09" db="EMBL/GenBank/DDBJ databases">
        <authorList>
            <person name="Sun Q."/>
            <person name="Mori K."/>
        </authorList>
    </citation>
    <scope>NUCLEOTIDE SEQUENCE [LARGE SCALE GENOMIC DNA]</scope>
    <source>
        <strain evidence="2 3">CCM 8654</strain>
    </source>
</reference>
<evidence type="ECO:0000259" key="1">
    <source>
        <dbReference type="PROSITE" id="PS50043"/>
    </source>
</evidence>
<dbReference type="Pfam" id="PF13384">
    <property type="entry name" value="HTH_23"/>
    <property type="match status" value="1"/>
</dbReference>
<dbReference type="EMBL" id="JBHLXH010000001">
    <property type="protein sequence ID" value="MFC0222355.1"/>
    <property type="molecule type" value="Genomic_DNA"/>
</dbReference>
<dbReference type="Gene3D" id="1.10.10.10">
    <property type="entry name" value="Winged helix-like DNA-binding domain superfamily/Winged helix DNA-binding domain"/>
    <property type="match status" value="1"/>
</dbReference>
<comment type="caution">
    <text evidence="2">The sequence shown here is derived from an EMBL/GenBank/DDBJ whole genome shotgun (WGS) entry which is preliminary data.</text>
</comment>
<dbReference type="SUPFAM" id="SSF46894">
    <property type="entry name" value="C-terminal effector domain of the bipartite response regulators"/>
    <property type="match status" value="1"/>
</dbReference>
<dbReference type="InterPro" id="IPR000792">
    <property type="entry name" value="Tscrpt_reg_LuxR_C"/>
</dbReference>
<evidence type="ECO:0000313" key="2">
    <source>
        <dbReference type="EMBL" id="MFC0222355.1"/>
    </source>
</evidence>
<dbReference type="RefSeq" id="WP_378518008.1">
    <property type="nucleotide sequence ID" value="NZ_CBCSDI010000027.1"/>
</dbReference>
<dbReference type="SMART" id="SM00421">
    <property type="entry name" value="HTH_LUXR"/>
    <property type="match status" value="1"/>
</dbReference>
<dbReference type="InterPro" id="IPR051797">
    <property type="entry name" value="TrmB-like"/>
</dbReference>
<dbReference type="PANTHER" id="PTHR34293">
    <property type="entry name" value="HTH-TYPE TRANSCRIPTIONAL REGULATOR TRMBL2"/>
    <property type="match status" value="1"/>
</dbReference>
<dbReference type="Proteomes" id="UP001589698">
    <property type="component" value="Unassembled WGS sequence"/>
</dbReference>